<organism evidence="2 3">
    <name type="scientific">Dreissena polymorpha</name>
    <name type="common">Zebra mussel</name>
    <name type="synonym">Mytilus polymorpha</name>
    <dbReference type="NCBI Taxonomy" id="45954"/>
    <lineage>
        <taxon>Eukaryota</taxon>
        <taxon>Metazoa</taxon>
        <taxon>Spiralia</taxon>
        <taxon>Lophotrochozoa</taxon>
        <taxon>Mollusca</taxon>
        <taxon>Bivalvia</taxon>
        <taxon>Autobranchia</taxon>
        <taxon>Heteroconchia</taxon>
        <taxon>Euheterodonta</taxon>
        <taxon>Imparidentia</taxon>
        <taxon>Neoheterodontei</taxon>
        <taxon>Myida</taxon>
        <taxon>Dreissenoidea</taxon>
        <taxon>Dreissenidae</taxon>
        <taxon>Dreissena</taxon>
    </lineage>
</organism>
<reference evidence="2" key="1">
    <citation type="journal article" date="2019" name="bioRxiv">
        <title>The Genome of the Zebra Mussel, Dreissena polymorpha: A Resource for Invasive Species Research.</title>
        <authorList>
            <person name="McCartney M.A."/>
            <person name="Auch B."/>
            <person name="Kono T."/>
            <person name="Mallez S."/>
            <person name="Zhang Y."/>
            <person name="Obille A."/>
            <person name="Becker A."/>
            <person name="Abrahante J.E."/>
            <person name="Garbe J."/>
            <person name="Badalamenti J.P."/>
            <person name="Herman A."/>
            <person name="Mangelson H."/>
            <person name="Liachko I."/>
            <person name="Sullivan S."/>
            <person name="Sone E.D."/>
            <person name="Koren S."/>
            <person name="Silverstein K.A.T."/>
            <person name="Beckman K.B."/>
            <person name="Gohl D.M."/>
        </authorList>
    </citation>
    <scope>NUCLEOTIDE SEQUENCE</scope>
    <source>
        <strain evidence="2">Duluth1</strain>
        <tissue evidence="2">Whole animal</tissue>
    </source>
</reference>
<name>A0A9D4N1H8_DREPO</name>
<reference evidence="2" key="2">
    <citation type="submission" date="2020-11" db="EMBL/GenBank/DDBJ databases">
        <authorList>
            <person name="McCartney M.A."/>
            <person name="Auch B."/>
            <person name="Kono T."/>
            <person name="Mallez S."/>
            <person name="Becker A."/>
            <person name="Gohl D.M."/>
            <person name="Silverstein K.A.T."/>
            <person name="Koren S."/>
            <person name="Bechman K.B."/>
            <person name="Herman A."/>
            <person name="Abrahante J.E."/>
            <person name="Garbe J."/>
        </authorList>
    </citation>
    <scope>NUCLEOTIDE SEQUENCE</scope>
    <source>
        <strain evidence="2">Duluth1</strain>
        <tissue evidence="2">Whole animal</tissue>
    </source>
</reference>
<feature type="chain" id="PRO_5039588989" evidence="1">
    <location>
        <begin position="27"/>
        <end position="88"/>
    </location>
</feature>
<feature type="signal peptide" evidence="1">
    <location>
        <begin position="1"/>
        <end position="26"/>
    </location>
</feature>
<comment type="caution">
    <text evidence="2">The sequence shown here is derived from an EMBL/GenBank/DDBJ whole genome shotgun (WGS) entry which is preliminary data.</text>
</comment>
<evidence type="ECO:0000313" key="3">
    <source>
        <dbReference type="Proteomes" id="UP000828390"/>
    </source>
</evidence>
<dbReference type="AlphaFoldDB" id="A0A9D4N1H8"/>
<sequence length="88" mass="10158">MIRVVDSASLALLCGVFVLFLRSSDSDTVYEFSDVKYFHYDRNVDDPYGNAAYYMRWNNRCHAKMGFLPFATRVAPDKAAYRHTGFKS</sequence>
<proteinExistence type="predicted"/>
<dbReference type="EMBL" id="JAIWYP010000001">
    <property type="protein sequence ID" value="KAH3885594.1"/>
    <property type="molecule type" value="Genomic_DNA"/>
</dbReference>
<accession>A0A9D4N1H8</accession>
<keyword evidence="1" id="KW-0732">Signal</keyword>
<dbReference type="Proteomes" id="UP000828390">
    <property type="component" value="Unassembled WGS sequence"/>
</dbReference>
<protein>
    <submittedName>
        <fullName evidence="2">Uncharacterized protein</fullName>
    </submittedName>
</protein>
<evidence type="ECO:0000313" key="2">
    <source>
        <dbReference type="EMBL" id="KAH3885594.1"/>
    </source>
</evidence>
<evidence type="ECO:0000256" key="1">
    <source>
        <dbReference type="SAM" id="SignalP"/>
    </source>
</evidence>
<keyword evidence="3" id="KW-1185">Reference proteome</keyword>
<gene>
    <name evidence="2" type="ORF">DPMN_009589</name>
</gene>